<feature type="transmembrane region" description="Helical" evidence="1">
    <location>
        <begin position="311"/>
        <end position="332"/>
    </location>
</feature>
<evidence type="ECO:0000313" key="3">
    <source>
        <dbReference type="EMBL" id="MFC5412065.1"/>
    </source>
</evidence>
<feature type="transmembrane region" description="Helical" evidence="1">
    <location>
        <begin position="220"/>
        <end position="238"/>
    </location>
</feature>
<dbReference type="PANTHER" id="PTHR31061">
    <property type="entry name" value="LD22376P"/>
    <property type="match status" value="1"/>
</dbReference>
<feature type="transmembrane region" description="Helical" evidence="1">
    <location>
        <begin position="385"/>
        <end position="406"/>
    </location>
</feature>
<proteinExistence type="predicted"/>
<evidence type="ECO:0000256" key="1">
    <source>
        <dbReference type="SAM" id="Phobius"/>
    </source>
</evidence>
<feature type="transmembrane region" description="Helical" evidence="1">
    <location>
        <begin position="133"/>
        <end position="150"/>
    </location>
</feature>
<dbReference type="InterPro" id="IPR032176">
    <property type="entry name" value="DUF5009"/>
</dbReference>
<dbReference type="Pfam" id="PF16401">
    <property type="entry name" value="DUF5009"/>
    <property type="match status" value="1"/>
</dbReference>
<reference evidence="4" key="1">
    <citation type="journal article" date="2019" name="Int. J. Syst. Evol. Microbiol.">
        <title>The Global Catalogue of Microorganisms (GCM) 10K type strain sequencing project: providing services to taxonomists for standard genome sequencing and annotation.</title>
        <authorList>
            <consortium name="The Broad Institute Genomics Platform"/>
            <consortium name="The Broad Institute Genome Sequencing Center for Infectious Disease"/>
            <person name="Wu L."/>
            <person name="Ma J."/>
        </authorList>
    </citation>
    <scope>NUCLEOTIDE SEQUENCE [LARGE SCALE GENOMIC DNA]</scope>
    <source>
        <strain evidence="4">CCUG 55250</strain>
    </source>
</reference>
<gene>
    <name evidence="3" type="ORF">ACFPMF_22260</name>
</gene>
<organism evidence="3 4">
    <name type="scientific">Larkinella bovis</name>
    <dbReference type="NCBI Taxonomy" id="683041"/>
    <lineage>
        <taxon>Bacteria</taxon>
        <taxon>Pseudomonadati</taxon>
        <taxon>Bacteroidota</taxon>
        <taxon>Cytophagia</taxon>
        <taxon>Cytophagales</taxon>
        <taxon>Spirosomataceae</taxon>
        <taxon>Larkinella</taxon>
    </lineage>
</organism>
<sequence>MNLNQTGTKTATSTTPHPLKPARVEAIDILRALTMVLMIFVNDLWSLTGIPAWLEHVPQGADGIGLADVVFPAFLFIVGLSLPFAIDHRRRKGDSIGQLVGHVFFRSVALLTMGVFLVNGESINAEATGLPRLLWNVLSCTSFILIWNAYPGTTPRWLQRGLKTVGLLTLLGLAFQYRGGETGHLSRFEPHWWGILGLIGWAYLVTGLITVFAQNRLPTLIAAWCGFAVLSMLAQAGLVPEAVRFIPGAIRNGTLVGLSLGGVVISTLFQFYRKKGDNRQMTLVFGGISIGLIGLSLLTRPYWGLSKLGETPAWLFLCSAFTLLAFTVIYWVTDVWGQSRRFAVVKPAGTDTLLCYLIPHFAYATTAFLGIHLPEMLLTGGIGLLKSFCFALLCVGITSVLGKIGIRLKL</sequence>
<feature type="transmembrane region" description="Helical" evidence="1">
    <location>
        <begin position="66"/>
        <end position="87"/>
    </location>
</feature>
<comment type="caution">
    <text evidence="3">The sequence shown here is derived from an EMBL/GenBank/DDBJ whole genome shotgun (WGS) entry which is preliminary data.</text>
</comment>
<feature type="transmembrane region" description="Helical" evidence="1">
    <location>
        <begin position="191"/>
        <end position="213"/>
    </location>
</feature>
<keyword evidence="4" id="KW-1185">Reference proteome</keyword>
<feature type="transmembrane region" description="Helical" evidence="1">
    <location>
        <begin position="29"/>
        <end position="54"/>
    </location>
</feature>
<keyword evidence="1" id="KW-1133">Transmembrane helix</keyword>
<feature type="transmembrane region" description="Helical" evidence="1">
    <location>
        <begin position="250"/>
        <end position="269"/>
    </location>
</feature>
<keyword evidence="1" id="KW-0812">Transmembrane</keyword>
<protein>
    <submittedName>
        <fullName evidence="3">DUF5009 domain-containing protein</fullName>
    </submittedName>
</protein>
<name>A0ABW0II53_9BACT</name>
<dbReference type="EMBL" id="JBHSMA010000010">
    <property type="protein sequence ID" value="MFC5412065.1"/>
    <property type="molecule type" value="Genomic_DNA"/>
</dbReference>
<feature type="domain" description="DUF5009" evidence="2">
    <location>
        <begin position="24"/>
        <end position="190"/>
    </location>
</feature>
<feature type="transmembrane region" description="Helical" evidence="1">
    <location>
        <begin position="281"/>
        <end position="299"/>
    </location>
</feature>
<dbReference type="Proteomes" id="UP001596106">
    <property type="component" value="Unassembled WGS sequence"/>
</dbReference>
<evidence type="ECO:0000259" key="2">
    <source>
        <dbReference type="Pfam" id="PF16401"/>
    </source>
</evidence>
<keyword evidence="1" id="KW-0472">Membrane</keyword>
<dbReference type="PANTHER" id="PTHR31061:SF24">
    <property type="entry name" value="LD22376P"/>
    <property type="match status" value="1"/>
</dbReference>
<dbReference type="RefSeq" id="WP_379849204.1">
    <property type="nucleotide sequence ID" value="NZ_JBHSMA010000010.1"/>
</dbReference>
<feature type="transmembrane region" description="Helical" evidence="1">
    <location>
        <begin position="99"/>
        <end position="118"/>
    </location>
</feature>
<accession>A0ABW0II53</accession>
<feature type="transmembrane region" description="Helical" evidence="1">
    <location>
        <begin position="162"/>
        <end position="179"/>
    </location>
</feature>
<feature type="transmembrane region" description="Helical" evidence="1">
    <location>
        <begin position="353"/>
        <end position="373"/>
    </location>
</feature>
<evidence type="ECO:0000313" key="4">
    <source>
        <dbReference type="Proteomes" id="UP001596106"/>
    </source>
</evidence>